<dbReference type="SUPFAM" id="SSF46785">
    <property type="entry name" value="Winged helix' DNA-binding domain"/>
    <property type="match status" value="1"/>
</dbReference>
<protein>
    <submittedName>
        <fullName evidence="2">Transcriptional regulator</fullName>
    </submittedName>
</protein>
<dbReference type="InterPro" id="IPR036388">
    <property type="entry name" value="WH-like_DNA-bd_sf"/>
</dbReference>
<comment type="caution">
    <text evidence="2">The sequence shown here is derived from an EMBL/GenBank/DDBJ whole genome shotgun (WGS) entry which is preliminary data.</text>
</comment>
<evidence type="ECO:0000313" key="2">
    <source>
        <dbReference type="EMBL" id="GGC91271.1"/>
    </source>
</evidence>
<dbReference type="Gene3D" id="1.10.10.10">
    <property type="entry name" value="Winged helix-like DNA-binding domain superfamily/Winged helix DNA-binding domain"/>
    <property type="match status" value="1"/>
</dbReference>
<reference evidence="3" key="1">
    <citation type="journal article" date="2019" name="Int. J. Syst. Evol. Microbiol.">
        <title>The Global Catalogue of Microorganisms (GCM) 10K type strain sequencing project: providing services to taxonomists for standard genome sequencing and annotation.</title>
        <authorList>
            <consortium name="The Broad Institute Genomics Platform"/>
            <consortium name="The Broad Institute Genome Sequencing Center for Infectious Disease"/>
            <person name="Wu L."/>
            <person name="Ma J."/>
        </authorList>
    </citation>
    <scope>NUCLEOTIDE SEQUENCE [LARGE SCALE GENOMIC DNA]</scope>
    <source>
        <strain evidence="3">CGMCC 1.15480</strain>
    </source>
</reference>
<dbReference type="InterPro" id="IPR036390">
    <property type="entry name" value="WH_DNA-bd_sf"/>
</dbReference>
<organism evidence="2 3">
    <name type="scientific">Tersicoccus solisilvae</name>
    <dbReference type="NCBI Taxonomy" id="1882339"/>
    <lineage>
        <taxon>Bacteria</taxon>
        <taxon>Bacillati</taxon>
        <taxon>Actinomycetota</taxon>
        <taxon>Actinomycetes</taxon>
        <taxon>Micrococcales</taxon>
        <taxon>Micrococcaceae</taxon>
        <taxon>Tersicoccus</taxon>
    </lineage>
</organism>
<dbReference type="Proteomes" id="UP000597761">
    <property type="component" value="Unassembled WGS sequence"/>
</dbReference>
<dbReference type="PANTHER" id="PTHR37318:SF1">
    <property type="entry name" value="BSL7504 PROTEIN"/>
    <property type="match status" value="1"/>
</dbReference>
<evidence type="ECO:0000259" key="1">
    <source>
        <dbReference type="Pfam" id="PF13601"/>
    </source>
</evidence>
<feature type="domain" description="Winged helix DNA-binding" evidence="1">
    <location>
        <begin position="21"/>
        <end position="99"/>
    </location>
</feature>
<evidence type="ECO:0000313" key="3">
    <source>
        <dbReference type="Proteomes" id="UP000597761"/>
    </source>
</evidence>
<sequence length="103" mass="11300">MATLVSTHSRHRLNDHFTNPIRLALMATLAGVDEVDFKTLKETVDLTDSALSKHAGALEQAGYVAMRKGFIGKRPRTWLSLTPDGQKALTEHVAALREMTTGL</sequence>
<dbReference type="PANTHER" id="PTHR37318">
    <property type="entry name" value="BSL7504 PROTEIN"/>
    <property type="match status" value="1"/>
</dbReference>
<dbReference type="EMBL" id="BMJI01000009">
    <property type="protein sequence ID" value="GGC91271.1"/>
    <property type="molecule type" value="Genomic_DNA"/>
</dbReference>
<dbReference type="Pfam" id="PF13601">
    <property type="entry name" value="HTH_34"/>
    <property type="match status" value="1"/>
</dbReference>
<accession>A0ABQ1P8M1</accession>
<gene>
    <name evidence="2" type="ORF">GCM10011512_17910</name>
</gene>
<keyword evidence="3" id="KW-1185">Reference proteome</keyword>
<dbReference type="InterPro" id="IPR027395">
    <property type="entry name" value="WH_DNA-bd_dom"/>
</dbReference>
<proteinExistence type="predicted"/>
<name>A0ABQ1P8M1_9MICC</name>